<proteinExistence type="predicted"/>
<feature type="region of interest" description="Disordered" evidence="1">
    <location>
        <begin position="85"/>
        <end position="127"/>
    </location>
</feature>
<organism evidence="3 4">
    <name type="scientific">Heterorhabditis bacteriophora</name>
    <name type="common">Entomopathogenic nematode worm</name>
    <dbReference type="NCBI Taxonomy" id="37862"/>
    <lineage>
        <taxon>Eukaryota</taxon>
        <taxon>Metazoa</taxon>
        <taxon>Ecdysozoa</taxon>
        <taxon>Nematoda</taxon>
        <taxon>Chromadorea</taxon>
        <taxon>Rhabditida</taxon>
        <taxon>Rhabditina</taxon>
        <taxon>Rhabditomorpha</taxon>
        <taxon>Strongyloidea</taxon>
        <taxon>Heterorhabditidae</taxon>
        <taxon>Heterorhabditis</taxon>
    </lineage>
</organism>
<dbReference type="WBParaSite" id="Hba_21073">
    <property type="protein sequence ID" value="Hba_21073"/>
    <property type="gene ID" value="Hba_21073"/>
</dbReference>
<feature type="signal peptide" evidence="2">
    <location>
        <begin position="1"/>
        <end position="19"/>
    </location>
</feature>
<dbReference type="AlphaFoldDB" id="A0A1I7XUA9"/>
<sequence>MNEGIIIFTFLIVFIHSRADEGNASVRKPEPNPVRAFDLPKYAPRARIIQLSTHLTEKERKHHRGREDELLRDKAGSFDNFEAFNFGESQEEGDGTELKGDMNVRKQEESRERKSDENLGDFFPENK</sequence>
<evidence type="ECO:0000313" key="3">
    <source>
        <dbReference type="Proteomes" id="UP000095283"/>
    </source>
</evidence>
<protein>
    <submittedName>
        <fullName evidence="4">Uncharacterized protein</fullName>
    </submittedName>
</protein>
<keyword evidence="2" id="KW-0732">Signal</keyword>
<dbReference type="Proteomes" id="UP000095283">
    <property type="component" value="Unplaced"/>
</dbReference>
<name>A0A1I7XUA9_HETBA</name>
<evidence type="ECO:0000256" key="2">
    <source>
        <dbReference type="SAM" id="SignalP"/>
    </source>
</evidence>
<evidence type="ECO:0000313" key="4">
    <source>
        <dbReference type="WBParaSite" id="Hba_21073"/>
    </source>
</evidence>
<keyword evidence="3" id="KW-1185">Reference proteome</keyword>
<accession>A0A1I7XUA9</accession>
<evidence type="ECO:0000256" key="1">
    <source>
        <dbReference type="SAM" id="MobiDB-lite"/>
    </source>
</evidence>
<reference evidence="4" key="1">
    <citation type="submission" date="2016-11" db="UniProtKB">
        <authorList>
            <consortium name="WormBaseParasite"/>
        </authorList>
    </citation>
    <scope>IDENTIFICATION</scope>
</reference>
<feature type="compositionally biased region" description="Basic and acidic residues" evidence="1">
    <location>
        <begin position="96"/>
        <end position="117"/>
    </location>
</feature>
<feature type="chain" id="PRO_5009311432" evidence="2">
    <location>
        <begin position="20"/>
        <end position="127"/>
    </location>
</feature>